<evidence type="ECO:0000313" key="2">
    <source>
        <dbReference type="EMBL" id="KAK7848718.1"/>
    </source>
</evidence>
<protein>
    <submittedName>
        <fullName evidence="2">Uncharacterized protein</fullName>
    </submittedName>
</protein>
<keyword evidence="1" id="KW-0812">Transmembrane</keyword>
<keyword evidence="1" id="KW-1133">Transmembrane helix</keyword>
<accession>A0AAW0LAL8</accession>
<gene>
    <name evidence="2" type="ORF">CFP56_004574</name>
</gene>
<feature type="transmembrane region" description="Helical" evidence="1">
    <location>
        <begin position="113"/>
        <end position="134"/>
    </location>
</feature>
<evidence type="ECO:0000256" key="1">
    <source>
        <dbReference type="SAM" id="Phobius"/>
    </source>
</evidence>
<evidence type="ECO:0000313" key="3">
    <source>
        <dbReference type="Proteomes" id="UP000237347"/>
    </source>
</evidence>
<name>A0AAW0LAL8_QUESU</name>
<dbReference type="AlphaFoldDB" id="A0AAW0LAL8"/>
<dbReference type="EMBL" id="PKMF04000124">
    <property type="protein sequence ID" value="KAK7848718.1"/>
    <property type="molecule type" value="Genomic_DNA"/>
</dbReference>
<organism evidence="2 3">
    <name type="scientific">Quercus suber</name>
    <name type="common">Cork oak</name>
    <dbReference type="NCBI Taxonomy" id="58331"/>
    <lineage>
        <taxon>Eukaryota</taxon>
        <taxon>Viridiplantae</taxon>
        <taxon>Streptophyta</taxon>
        <taxon>Embryophyta</taxon>
        <taxon>Tracheophyta</taxon>
        <taxon>Spermatophyta</taxon>
        <taxon>Magnoliopsida</taxon>
        <taxon>eudicotyledons</taxon>
        <taxon>Gunneridae</taxon>
        <taxon>Pentapetalae</taxon>
        <taxon>rosids</taxon>
        <taxon>fabids</taxon>
        <taxon>Fagales</taxon>
        <taxon>Fagaceae</taxon>
        <taxon>Quercus</taxon>
    </lineage>
</organism>
<comment type="caution">
    <text evidence="2">The sequence shown here is derived from an EMBL/GenBank/DDBJ whole genome shotgun (WGS) entry which is preliminary data.</text>
</comment>
<dbReference type="Proteomes" id="UP000237347">
    <property type="component" value="Unassembled WGS sequence"/>
</dbReference>
<keyword evidence="1" id="KW-0472">Membrane</keyword>
<sequence>MNSRQISSPEYFQEMVTCPRIRSMAMDFDYRTRIYLRGPLIVKCEDKIDRLWRALKLLNQNHCCSSSGPSCGFSICMADQFYDLQKSAVLTPNLPGRFMLAITAKGVYLLRRLGLWCILVSSAVECLFVLVLGLKSLLM</sequence>
<keyword evidence="3" id="KW-1185">Reference proteome</keyword>
<proteinExistence type="predicted"/>
<reference evidence="2 3" key="1">
    <citation type="journal article" date="2018" name="Sci. Data">
        <title>The draft genome sequence of cork oak.</title>
        <authorList>
            <person name="Ramos A.M."/>
            <person name="Usie A."/>
            <person name="Barbosa P."/>
            <person name="Barros P.M."/>
            <person name="Capote T."/>
            <person name="Chaves I."/>
            <person name="Simoes F."/>
            <person name="Abreu I."/>
            <person name="Carrasquinho I."/>
            <person name="Faro C."/>
            <person name="Guimaraes J.B."/>
            <person name="Mendonca D."/>
            <person name="Nobrega F."/>
            <person name="Rodrigues L."/>
            <person name="Saibo N.J.M."/>
            <person name="Varela M.C."/>
            <person name="Egas C."/>
            <person name="Matos J."/>
            <person name="Miguel C.M."/>
            <person name="Oliveira M.M."/>
            <person name="Ricardo C.P."/>
            <person name="Goncalves S."/>
        </authorList>
    </citation>
    <scope>NUCLEOTIDE SEQUENCE [LARGE SCALE GENOMIC DNA]</scope>
    <source>
        <strain evidence="3">cv. HL8</strain>
    </source>
</reference>